<protein>
    <submittedName>
        <fullName evidence="2">Uncharacterized protein</fullName>
    </submittedName>
</protein>
<proteinExistence type="predicted"/>
<evidence type="ECO:0000313" key="2">
    <source>
        <dbReference type="EMBL" id="XAI70647.1"/>
    </source>
</evidence>
<sequence length="134" mass="14986">MSDLICRNTMTRCLTPGMCSPHGGCLPEQAPSTETVSSVWLAQLRNELLEVSRQRDELSEQMRTLKLEGRTITLSGCGFREDDLIRRAVRNVRGSRRNTLQRWALVRDAFGTGSGVATALCRRFGFDPDEVLKG</sequence>
<dbReference type="EMBL" id="PP179325">
    <property type="protein sequence ID" value="XAI70647.1"/>
    <property type="molecule type" value="Genomic_DNA"/>
</dbReference>
<feature type="coiled-coil region" evidence="1">
    <location>
        <begin position="41"/>
        <end position="68"/>
    </location>
</feature>
<organism evidence="2">
    <name type="scientific">Pseudomonas phage Touem01</name>
    <dbReference type="NCBI Taxonomy" id="3138548"/>
    <lineage>
        <taxon>Viruses</taxon>
    </lineage>
</organism>
<evidence type="ECO:0000256" key="1">
    <source>
        <dbReference type="SAM" id="Coils"/>
    </source>
</evidence>
<gene>
    <name evidence="2" type="ORF">Touem01_00118</name>
</gene>
<accession>A0AAU6W341</accession>
<reference evidence="2" key="1">
    <citation type="journal article" date="2024" name="J. Gen. Virol.">
        <title>Novel phages of Pseudomonas syringae unveil numerous potential auxiliary metabolic genes.</title>
        <authorList>
            <person name="Feltin C."/>
            <person name="Garneau J.R."/>
            <person name="Morris C.E."/>
            <person name="Berard A."/>
            <person name="Torres-Barcelo C."/>
        </authorList>
    </citation>
    <scope>NUCLEOTIDE SEQUENCE</scope>
</reference>
<name>A0AAU6W341_9VIRU</name>
<keyword evidence="1" id="KW-0175">Coiled coil</keyword>